<proteinExistence type="predicted"/>
<dbReference type="EMBL" id="JARK01001407">
    <property type="protein sequence ID" value="EYC07273.1"/>
    <property type="molecule type" value="Genomic_DNA"/>
</dbReference>
<accession>A0A016TY38</accession>
<dbReference type="AlphaFoldDB" id="A0A016TY38"/>
<evidence type="ECO:0000313" key="1">
    <source>
        <dbReference type="EMBL" id="EYC07273.1"/>
    </source>
</evidence>
<protein>
    <submittedName>
        <fullName evidence="1">Uncharacterized protein</fullName>
    </submittedName>
</protein>
<reference evidence="2" key="1">
    <citation type="journal article" date="2015" name="Nat. Genet.">
        <title>The genome and transcriptome of the zoonotic hookworm Ancylostoma ceylanicum identify infection-specific gene families.</title>
        <authorList>
            <person name="Schwarz E.M."/>
            <person name="Hu Y."/>
            <person name="Antoshechkin I."/>
            <person name="Miller M.M."/>
            <person name="Sternberg P.W."/>
            <person name="Aroian R.V."/>
        </authorList>
    </citation>
    <scope>NUCLEOTIDE SEQUENCE</scope>
    <source>
        <strain evidence="2">HY135</strain>
    </source>
</reference>
<dbReference type="Proteomes" id="UP000024635">
    <property type="component" value="Unassembled WGS sequence"/>
</dbReference>
<sequence length="80" mass="9006">MIKRNCVRWWLAKRFWLKLCLEGLFVVLNTNVASILYRNLTAGIHSDGLSAASKSTRRDCVARAEILCGTTNYGVFLIVS</sequence>
<organism evidence="1 2">
    <name type="scientific">Ancylostoma ceylanicum</name>
    <dbReference type="NCBI Taxonomy" id="53326"/>
    <lineage>
        <taxon>Eukaryota</taxon>
        <taxon>Metazoa</taxon>
        <taxon>Ecdysozoa</taxon>
        <taxon>Nematoda</taxon>
        <taxon>Chromadorea</taxon>
        <taxon>Rhabditida</taxon>
        <taxon>Rhabditina</taxon>
        <taxon>Rhabditomorpha</taxon>
        <taxon>Strongyloidea</taxon>
        <taxon>Ancylostomatidae</taxon>
        <taxon>Ancylostomatinae</taxon>
        <taxon>Ancylostoma</taxon>
    </lineage>
</organism>
<evidence type="ECO:0000313" key="2">
    <source>
        <dbReference type="Proteomes" id="UP000024635"/>
    </source>
</evidence>
<gene>
    <name evidence="1" type="primary">Acey_s0071.g564</name>
    <name evidence="1" type="ORF">Y032_0071g564</name>
</gene>
<name>A0A016TY38_9BILA</name>
<comment type="caution">
    <text evidence="1">The sequence shown here is derived from an EMBL/GenBank/DDBJ whole genome shotgun (WGS) entry which is preliminary data.</text>
</comment>
<keyword evidence="2" id="KW-1185">Reference proteome</keyword>